<comment type="similarity">
    <text evidence="2">Belongs to the Tim44 family.</text>
</comment>
<dbReference type="Proteomes" id="UP000018689">
    <property type="component" value="Chromosome"/>
</dbReference>
<dbReference type="HOGENOM" id="CLU_086329_1_0_5"/>
<evidence type="ECO:0000313" key="7">
    <source>
        <dbReference type="Proteomes" id="UP000018689"/>
    </source>
</evidence>
<organism evidence="6 7">
    <name type="scientific">Ehrlichia muris AS145</name>
    <dbReference type="NCBI Taxonomy" id="1423892"/>
    <lineage>
        <taxon>Bacteria</taxon>
        <taxon>Pseudomonadati</taxon>
        <taxon>Pseudomonadota</taxon>
        <taxon>Alphaproteobacteria</taxon>
        <taxon>Rickettsiales</taxon>
        <taxon>Anaplasmataceae</taxon>
        <taxon>Ehrlichia</taxon>
    </lineage>
</organism>
<gene>
    <name evidence="6" type="ORF">EMUR_03940</name>
</gene>
<dbReference type="OrthoDB" id="9798618at2"/>
<dbReference type="PANTHER" id="PTHR10721">
    <property type="entry name" value="MITOCHONDRIAL IMPORT INNER MEMBRANE TRANSLOCASE SUBUNIT TIM44"/>
    <property type="match status" value="1"/>
</dbReference>
<dbReference type="PIRSF" id="PIRSF031890">
    <property type="entry name" value="UCP031890_transporter_Tim44"/>
    <property type="match status" value="1"/>
</dbReference>
<comment type="subcellular location">
    <subcellularLocation>
        <location evidence="1">Membrane</location>
    </subcellularLocation>
</comment>
<dbReference type="SUPFAM" id="SSF54427">
    <property type="entry name" value="NTF2-like"/>
    <property type="match status" value="1"/>
</dbReference>
<sequence>MVELAIYAFLAAFIFFRLYNSLGKTSGLQTTNHSQTISIIMEDTQKYDDDDADIDIESVMEACNENDKSIINYIKKKDSEFSLKHFVDGSVKAFEIIIKAFNEGNAHILSMLLDTNLYNSFVEEIENRKALGQLYKDIIVSIISHKITKLDLSGNIAYITVKFITEQINFVKDSDDNILQGSTSKINKIEDTWTFKKDTTLSNKKWYLSAIQSV</sequence>
<proteinExistence type="inferred from homology"/>
<name>V9R6Q2_9RICK</name>
<evidence type="ECO:0000256" key="3">
    <source>
        <dbReference type="ARBA" id="ARBA00022946"/>
    </source>
</evidence>
<evidence type="ECO:0000259" key="5">
    <source>
        <dbReference type="SMART" id="SM00978"/>
    </source>
</evidence>
<protein>
    <submittedName>
        <fullName evidence="6">Import inner membrane translocase, subunit Tim44</fullName>
    </submittedName>
</protein>
<dbReference type="STRING" id="1423892.EMUR_03940"/>
<dbReference type="InterPro" id="IPR007379">
    <property type="entry name" value="Tim44-like_dom"/>
</dbReference>
<evidence type="ECO:0000256" key="1">
    <source>
        <dbReference type="ARBA" id="ARBA00004370"/>
    </source>
</evidence>
<feature type="domain" description="Tim44-like" evidence="5">
    <location>
        <begin position="67"/>
        <end position="213"/>
    </location>
</feature>
<dbReference type="NCBIfam" id="NF033779">
    <property type="entry name" value="Tim44_TimA_adap"/>
    <property type="match status" value="1"/>
</dbReference>
<dbReference type="SMART" id="SM00978">
    <property type="entry name" value="Tim44"/>
    <property type="match status" value="1"/>
</dbReference>
<dbReference type="GO" id="GO:0030150">
    <property type="term" value="P:protein import into mitochondrial matrix"/>
    <property type="evidence" value="ECO:0007669"/>
    <property type="project" value="TreeGrafter"/>
</dbReference>
<dbReference type="InterPro" id="IPR016985">
    <property type="entry name" value="UCP031890_Tim44-rel"/>
</dbReference>
<dbReference type="InterPro" id="IPR032710">
    <property type="entry name" value="NTF2-like_dom_sf"/>
</dbReference>
<dbReference type="PANTHER" id="PTHR10721:SF1">
    <property type="entry name" value="MITOCHONDRIAL IMPORT INNER MEMBRANE TRANSLOCASE SUBUNIT TIM44"/>
    <property type="match status" value="1"/>
</dbReference>
<evidence type="ECO:0000313" key="6">
    <source>
        <dbReference type="EMBL" id="AHC39492.1"/>
    </source>
</evidence>
<reference evidence="6 7" key="1">
    <citation type="journal article" date="2014" name="Genome Announc.">
        <title>Complete Genome Sequence of Ehrlichia muris Strain AS145T, a Model Monocytotropic Ehrlichia Strain.</title>
        <authorList>
            <person name="Thirumalapura N.R."/>
            <person name="Qin X."/>
            <person name="Kuriakose J.A."/>
            <person name="Walker D.H."/>
        </authorList>
    </citation>
    <scope>NUCLEOTIDE SEQUENCE [LARGE SCALE GENOMIC DNA]</scope>
    <source>
        <strain evidence="7">AS154</strain>
    </source>
</reference>
<dbReference type="Pfam" id="PF04280">
    <property type="entry name" value="Tim44"/>
    <property type="match status" value="1"/>
</dbReference>
<dbReference type="RefSeq" id="WP_024072369.1">
    <property type="nucleotide sequence ID" value="NC_023063.1"/>
</dbReference>
<evidence type="ECO:0000256" key="4">
    <source>
        <dbReference type="ARBA" id="ARBA00023136"/>
    </source>
</evidence>
<evidence type="ECO:0000256" key="2">
    <source>
        <dbReference type="ARBA" id="ARBA00009597"/>
    </source>
</evidence>
<dbReference type="AlphaFoldDB" id="V9R6Q2"/>
<dbReference type="GO" id="GO:0051087">
    <property type="term" value="F:protein-folding chaperone binding"/>
    <property type="evidence" value="ECO:0007669"/>
    <property type="project" value="TreeGrafter"/>
</dbReference>
<dbReference type="GO" id="GO:0016020">
    <property type="term" value="C:membrane"/>
    <property type="evidence" value="ECO:0007669"/>
    <property type="project" value="UniProtKB-SubCell"/>
</dbReference>
<dbReference type="PATRIC" id="fig|1423892.3.peg.809"/>
<dbReference type="Gene3D" id="3.10.450.240">
    <property type="match status" value="1"/>
</dbReference>
<accession>V9R6Q2</accession>
<keyword evidence="7" id="KW-1185">Reference proteome</keyword>
<keyword evidence="3" id="KW-0809">Transit peptide</keyword>
<dbReference type="KEGG" id="emr:EMUR_03940"/>
<dbReference type="EMBL" id="CP006917">
    <property type="protein sequence ID" value="AHC39492.1"/>
    <property type="molecule type" value="Genomic_DNA"/>
</dbReference>
<keyword evidence="4" id="KW-0472">Membrane</keyword>
<dbReference type="InterPro" id="IPR039544">
    <property type="entry name" value="Tim44-like"/>
</dbReference>